<dbReference type="EMBL" id="WNZW01000001">
    <property type="protein sequence ID" value="MUG43675.1"/>
    <property type="molecule type" value="Genomic_DNA"/>
</dbReference>
<dbReference type="OrthoDB" id="2619892at2"/>
<dbReference type="RefSeq" id="WP_155609146.1">
    <property type="nucleotide sequence ID" value="NZ_WNZW01000001.1"/>
</dbReference>
<reference evidence="1 2" key="1">
    <citation type="submission" date="2019-11" db="EMBL/GenBank/DDBJ databases">
        <title>Draft genome sequences of five Paenibacillus species of dairy origin.</title>
        <authorList>
            <person name="Olajide A.M."/>
            <person name="Chen S."/>
            <person name="Lapointe G."/>
        </authorList>
    </citation>
    <scope>NUCLEOTIDE SEQUENCE [LARGE SCALE GENOMIC DNA]</scope>
    <source>
        <strain evidence="1 2">12CR55</strain>
    </source>
</reference>
<organism evidence="1 2">
    <name type="scientific">Paenibacillus woosongensis</name>
    <dbReference type="NCBI Taxonomy" id="307580"/>
    <lineage>
        <taxon>Bacteria</taxon>
        <taxon>Bacillati</taxon>
        <taxon>Bacillota</taxon>
        <taxon>Bacilli</taxon>
        <taxon>Bacillales</taxon>
        <taxon>Paenibacillaceae</taxon>
        <taxon>Paenibacillus</taxon>
    </lineage>
</organism>
<evidence type="ECO:0000313" key="1">
    <source>
        <dbReference type="EMBL" id="MUG43675.1"/>
    </source>
</evidence>
<protein>
    <submittedName>
        <fullName evidence="1">DUF2642 domain-containing protein</fullName>
    </submittedName>
</protein>
<dbReference type="Proteomes" id="UP000447876">
    <property type="component" value="Unassembled WGS sequence"/>
</dbReference>
<accession>A0A7X3CL97</accession>
<dbReference type="AlphaFoldDB" id="A0A7X3CL97"/>
<sequence length="105" mass="11881">MMGIFSRLFKRRKLELRLLHAGLELLKQRVEHLESLLAAATFPDSETVERLSKFAGESLAIQTMSLTIPGTLVAVHSDNFEIRDTNRRLVFIPAAKIISVTFDNK</sequence>
<name>A0A7X3CL97_9BACL</name>
<gene>
    <name evidence="1" type="ORF">GNP95_01435</name>
</gene>
<evidence type="ECO:0000313" key="2">
    <source>
        <dbReference type="Proteomes" id="UP000447876"/>
    </source>
</evidence>
<proteinExistence type="predicted"/>
<comment type="caution">
    <text evidence="1">The sequence shown here is derived from an EMBL/GenBank/DDBJ whole genome shotgun (WGS) entry which is preliminary data.</text>
</comment>